<dbReference type="OMA" id="TRDCCED"/>
<dbReference type="PANTHER" id="PTHR20920">
    <property type="entry name" value="RPE-SPONDIN"/>
    <property type="match status" value="1"/>
</dbReference>
<dbReference type="InterPro" id="IPR036024">
    <property type="entry name" value="Somatomedin_B-like_dom_sf"/>
</dbReference>
<keyword evidence="2" id="KW-1015">Disulfide bond</keyword>
<dbReference type="Gene3D" id="2.20.100.10">
    <property type="entry name" value="Thrombospondin type-1 (TSP1) repeat"/>
    <property type="match status" value="1"/>
</dbReference>
<dbReference type="FunCoup" id="R7UV36">
    <property type="interactions" value="1"/>
</dbReference>
<evidence type="ECO:0000256" key="2">
    <source>
        <dbReference type="ARBA" id="ARBA00023157"/>
    </source>
</evidence>
<gene>
    <name evidence="6" type="ORF">CAPTEDRAFT_170824</name>
</gene>
<dbReference type="Proteomes" id="UP000014760">
    <property type="component" value="Unassembled WGS sequence"/>
</dbReference>
<dbReference type="InterPro" id="IPR039942">
    <property type="entry name" value="SBSPO"/>
</dbReference>
<feature type="domain" description="SMB" evidence="5">
    <location>
        <begin position="34"/>
        <end position="87"/>
    </location>
</feature>
<evidence type="ECO:0000259" key="5">
    <source>
        <dbReference type="PROSITE" id="PS50958"/>
    </source>
</evidence>
<dbReference type="Pfam" id="PF01033">
    <property type="entry name" value="Somatomedin_B"/>
    <property type="match status" value="1"/>
</dbReference>
<evidence type="ECO:0000313" key="6">
    <source>
        <dbReference type="EMBL" id="ELU07807.1"/>
    </source>
</evidence>
<proteinExistence type="predicted"/>
<dbReference type="PANTHER" id="PTHR20920:SF5">
    <property type="entry name" value="SMB DOMAIN-CONTAINING PROTEIN"/>
    <property type="match status" value="1"/>
</dbReference>
<dbReference type="PROSITE" id="PS00524">
    <property type="entry name" value="SMB_1"/>
    <property type="match status" value="1"/>
</dbReference>
<dbReference type="HOGENOM" id="CLU_058116_1_0_1"/>
<dbReference type="InterPro" id="IPR036383">
    <property type="entry name" value="TSP1_rpt_sf"/>
</dbReference>
<dbReference type="Pfam" id="PF19028">
    <property type="entry name" value="TSP1_spondin"/>
    <property type="match status" value="1"/>
</dbReference>
<dbReference type="SUPFAM" id="SSF90188">
    <property type="entry name" value="Somatomedin B domain"/>
    <property type="match status" value="1"/>
</dbReference>
<dbReference type="InterPro" id="IPR056801">
    <property type="entry name" value="SBSPON_C"/>
</dbReference>
<keyword evidence="8" id="KW-1185">Reference proteome</keyword>
<dbReference type="SMART" id="SM00209">
    <property type="entry name" value="TSP1"/>
    <property type="match status" value="1"/>
</dbReference>
<dbReference type="SMART" id="SM00201">
    <property type="entry name" value="SO"/>
    <property type="match status" value="1"/>
</dbReference>
<dbReference type="SUPFAM" id="SSF82895">
    <property type="entry name" value="TSP-1 type 1 repeat"/>
    <property type="match status" value="1"/>
</dbReference>
<accession>R7UV36</accession>
<dbReference type="EnsemblMetazoa" id="CapteT170824">
    <property type="protein sequence ID" value="CapteP170824"/>
    <property type="gene ID" value="CapteG170824"/>
</dbReference>
<keyword evidence="3" id="KW-0325">Glycoprotein</keyword>
<dbReference type="Pfam" id="PF25031">
    <property type="entry name" value="SBSPON_C"/>
    <property type="match status" value="1"/>
</dbReference>
<feature type="chain" id="PRO_5008788403" description="SMB domain-containing protein" evidence="4">
    <location>
        <begin position="20"/>
        <end position="292"/>
    </location>
</feature>
<evidence type="ECO:0000313" key="7">
    <source>
        <dbReference type="EnsemblMetazoa" id="CapteP170824"/>
    </source>
</evidence>
<organism evidence="6">
    <name type="scientific">Capitella teleta</name>
    <name type="common">Polychaete worm</name>
    <dbReference type="NCBI Taxonomy" id="283909"/>
    <lineage>
        <taxon>Eukaryota</taxon>
        <taxon>Metazoa</taxon>
        <taxon>Spiralia</taxon>
        <taxon>Lophotrochozoa</taxon>
        <taxon>Annelida</taxon>
        <taxon>Polychaeta</taxon>
        <taxon>Sedentaria</taxon>
        <taxon>Scolecida</taxon>
        <taxon>Capitellidae</taxon>
        <taxon>Capitella</taxon>
    </lineage>
</organism>
<dbReference type="InterPro" id="IPR044004">
    <property type="entry name" value="TSP1_spondin_dom"/>
</dbReference>
<name>R7UV36_CAPTE</name>
<dbReference type="InterPro" id="IPR001212">
    <property type="entry name" value="Somatomedin_B_dom"/>
</dbReference>
<dbReference type="EMBL" id="KB299619">
    <property type="protein sequence ID" value="ELU07807.1"/>
    <property type="molecule type" value="Genomic_DNA"/>
</dbReference>
<dbReference type="InterPro" id="IPR000884">
    <property type="entry name" value="TSP1_rpt"/>
</dbReference>
<sequence length="292" mass="32779">MHASWGFVAASVLIIGALAADGDGSFTRPSNCYEAQSCCQGRNNTCKAVGPRIKQPAEPSPFCFCDSTCLELGDCCLDYEEHCKAVDCVTTKDFGTWKECSSRCGLGFKERTKDIQVQPRNGGKKCQDIKQLKSCFGMNCKVARTPHGNMEARETGKIIPAEFGSWRTNKLYNPYRDIRRNLFRHYEANAIVHRPAYCARFEITSARRSCLVRSRNNPWTKELTVGSTVCVECQELAMKKKLGVRCKGHGVFNKETSWNAMGASGCHGEWVMKTRHEECRCDPNQELSLIFL</sequence>
<dbReference type="Gene3D" id="4.10.410.20">
    <property type="match status" value="1"/>
</dbReference>
<dbReference type="EMBL" id="AMQN01001118">
    <property type="status" value="NOT_ANNOTATED_CDS"/>
    <property type="molecule type" value="Genomic_DNA"/>
</dbReference>
<reference evidence="6 8" key="2">
    <citation type="journal article" date="2013" name="Nature">
        <title>Insights into bilaterian evolution from three spiralian genomes.</title>
        <authorList>
            <person name="Simakov O."/>
            <person name="Marletaz F."/>
            <person name="Cho S.J."/>
            <person name="Edsinger-Gonzales E."/>
            <person name="Havlak P."/>
            <person name="Hellsten U."/>
            <person name="Kuo D.H."/>
            <person name="Larsson T."/>
            <person name="Lv J."/>
            <person name="Arendt D."/>
            <person name="Savage R."/>
            <person name="Osoegawa K."/>
            <person name="de Jong P."/>
            <person name="Grimwood J."/>
            <person name="Chapman J.A."/>
            <person name="Shapiro H."/>
            <person name="Aerts A."/>
            <person name="Otillar R.P."/>
            <person name="Terry A.Y."/>
            <person name="Boore J.L."/>
            <person name="Grigoriev I.V."/>
            <person name="Lindberg D.R."/>
            <person name="Seaver E.C."/>
            <person name="Weisblat D.A."/>
            <person name="Putnam N.H."/>
            <person name="Rokhsar D.S."/>
        </authorList>
    </citation>
    <scope>NUCLEOTIDE SEQUENCE</scope>
    <source>
        <strain evidence="6 8">I ESC-2004</strain>
    </source>
</reference>
<dbReference type="STRING" id="283909.R7UV36"/>
<dbReference type="OrthoDB" id="98591at2759"/>
<dbReference type="PROSITE" id="PS50958">
    <property type="entry name" value="SMB_2"/>
    <property type="match status" value="1"/>
</dbReference>
<evidence type="ECO:0000313" key="8">
    <source>
        <dbReference type="Proteomes" id="UP000014760"/>
    </source>
</evidence>
<evidence type="ECO:0000256" key="1">
    <source>
        <dbReference type="ARBA" id="ARBA00022729"/>
    </source>
</evidence>
<keyword evidence="1 4" id="KW-0732">Signal</keyword>
<reference evidence="8" key="1">
    <citation type="submission" date="2012-12" db="EMBL/GenBank/DDBJ databases">
        <authorList>
            <person name="Hellsten U."/>
            <person name="Grimwood J."/>
            <person name="Chapman J.A."/>
            <person name="Shapiro H."/>
            <person name="Aerts A."/>
            <person name="Otillar R.P."/>
            <person name="Terry A.Y."/>
            <person name="Boore J.L."/>
            <person name="Simakov O."/>
            <person name="Marletaz F."/>
            <person name="Cho S.-J."/>
            <person name="Edsinger-Gonzales E."/>
            <person name="Havlak P."/>
            <person name="Kuo D.-H."/>
            <person name="Larsson T."/>
            <person name="Lv J."/>
            <person name="Arendt D."/>
            <person name="Savage R."/>
            <person name="Osoegawa K."/>
            <person name="de Jong P."/>
            <person name="Lindberg D.R."/>
            <person name="Seaver E.C."/>
            <person name="Weisblat D.A."/>
            <person name="Putnam N.H."/>
            <person name="Grigoriev I.V."/>
            <person name="Rokhsar D.S."/>
        </authorList>
    </citation>
    <scope>NUCLEOTIDE SEQUENCE</scope>
    <source>
        <strain evidence="8">I ESC-2004</strain>
    </source>
</reference>
<evidence type="ECO:0000256" key="4">
    <source>
        <dbReference type="SAM" id="SignalP"/>
    </source>
</evidence>
<protein>
    <recommendedName>
        <fullName evidence="5">SMB domain-containing protein</fullName>
    </recommendedName>
</protein>
<evidence type="ECO:0000256" key="3">
    <source>
        <dbReference type="ARBA" id="ARBA00023180"/>
    </source>
</evidence>
<feature type="signal peptide" evidence="4">
    <location>
        <begin position="1"/>
        <end position="19"/>
    </location>
</feature>
<reference evidence="7" key="3">
    <citation type="submission" date="2015-06" db="UniProtKB">
        <authorList>
            <consortium name="EnsemblMetazoa"/>
        </authorList>
    </citation>
    <scope>IDENTIFICATION</scope>
</reference>
<dbReference type="PROSITE" id="PS50092">
    <property type="entry name" value="TSP1"/>
    <property type="match status" value="1"/>
</dbReference>
<dbReference type="AlphaFoldDB" id="R7UV36"/>